<dbReference type="OrthoDB" id="1550403at2"/>
<feature type="transmembrane region" description="Helical" evidence="2">
    <location>
        <begin position="58"/>
        <end position="83"/>
    </location>
</feature>
<accession>A0A2N3Y3C1</accession>
<dbReference type="RefSeq" id="WP_143539645.1">
    <property type="nucleotide sequence ID" value="NZ_CP061007.1"/>
</dbReference>
<evidence type="ECO:0008006" key="5">
    <source>
        <dbReference type="Google" id="ProtNLM"/>
    </source>
</evidence>
<dbReference type="AlphaFoldDB" id="A0A2N3Y3C1"/>
<feature type="region of interest" description="Disordered" evidence="1">
    <location>
        <begin position="1"/>
        <end position="23"/>
    </location>
</feature>
<comment type="caution">
    <text evidence="3">The sequence shown here is derived from an EMBL/GenBank/DDBJ whole genome shotgun (WGS) entry which is preliminary data.</text>
</comment>
<keyword evidence="4" id="KW-1185">Reference proteome</keyword>
<organism evidence="3 4">
    <name type="scientific">Saccharopolyspora spinosa</name>
    <dbReference type="NCBI Taxonomy" id="60894"/>
    <lineage>
        <taxon>Bacteria</taxon>
        <taxon>Bacillati</taxon>
        <taxon>Actinomycetota</taxon>
        <taxon>Actinomycetes</taxon>
        <taxon>Pseudonocardiales</taxon>
        <taxon>Pseudonocardiaceae</taxon>
        <taxon>Saccharopolyspora</taxon>
    </lineage>
</organism>
<dbReference type="Proteomes" id="UP000233786">
    <property type="component" value="Unassembled WGS sequence"/>
</dbReference>
<dbReference type="EMBL" id="PJNB01000001">
    <property type="protein sequence ID" value="PKW17405.1"/>
    <property type="molecule type" value="Genomic_DNA"/>
</dbReference>
<proteinExistence type="predicted"/>
<feature type="transmembrane region" description="Helical" evidence="2">
    <location>
        <begin position="208"/>
        <end position="230"/>
    </location>
</feature>
<evidence type="ECO:0000313" key="4">
    <source>
        <dbReference type="Proteomes" id="UP000233786"/>
    </source>
</evidence>
<dbReference type="STRING" id="994479.GCA_000194155_01079"/>
<feature type="transmembrane region" description="Helical" evidence="2">
    <location>
        <begin position="236"/>
        <end position="254"/>
    </location>
</feature>
<keyword evidence="2" id="KW-0812">Transmembrane</keyword>
<sequence length="403" mass="45210">MRDQKLRPGALTATPGGAPDPRETMRVLPGFLQPTLTWLTGKPLGDQRPWQLKPLHHLWASVLPIVAGIALGAAVVGEGWWMLLLPASWLLTTHGIRKLRVMIVHQCSHANFLRHKQIDSAIGSAIALLLVTQEYGEYKSEHVSDHHSSNHMTLKDPTVQFLMLVLGMRVGMTRRQLWRRMLAGVFSPRLQAKATCSRVASHFRGTAAWYRALFLALVGGQLMVVIALGIWVEYLVVWVFPLVFLFNAAATIRLSSRHIFPARGPVPKGRATLAGYTHGVFFGEAAPGPEVPGVRRVLSWSRWWLRMLFVHLPARLFVFVGDGPCHDYHHRFPRSRDWANYIFARHRDIAAGHPGWPPYTEVWGLVAAINAVFTTLSAADLRLYDVSQVTSVSRQELLSAFEE</sequence>
<keyword evidence="2" id="KW-0472">Membrane</keyword>
<evidence type="ECO:0000256" key="2">
    <source>
        <dbReference type="SAM" id="Phobius"/>
    </source>
</evidence>
<evidence type="ECO:0000256" key="1">
    <source>
        <dbReference type="SAM" id="MobiDB-lite"/>
    </source>
</evidence>
<reference evidence="3" key="1">
    <citation type="submission" date="2017-12" db="EMBL/GenBank/DDBJ databases">
        <title>Sequencing the genomes of 1000 Actinobacteria strains.</title>
        <authorList>
            <person name="Klenk H.-P."/>
        </authorList>
    </citation>
    <scope>NUCLEOTIDE SEQUENCE [LARGE SCALE GENOMIC DNA]</scope>
    <source>
        <strain evidence="3">DSM 44228</strain>
    </source>
</reference>
<protein>
    <recommendedName>
        <fullName evidence="5">Fatty acid desaturase</fullName>
    </recommendedName>
</protein>
<name>A0A2N3Y3C1_SACSN</name>
<evidence type="ECO:0000313" key="3">
    <source>
        <dbReference type="EMBL" id="PKW17405.1"/>
    </source>
</evidence>
<feature type="transmembrane region" description="Helical" evidence="2">
    <location>
        <begin position="157"/>
        <end position="172"/>
    </location>
</feature>
<keyword evidence="2" id="KW-1133">Transmembrane helix</keyword>
<gene>
    <name evidence="3" type="ORF">A8926_5365</name>
</gene>